<accession>A0ABV5T4L0</accession>
<dbReference type="Proteomes" id="UP001589611">
    <property type="component" value="Unassembled WGS sequence"/>
</dbReference>
<dbReference type="RefSeq" id="WP_344715553.1">
    <property type="nucleotide sequence ID" value="NZ_BAAAWH010000001.1"/>
</dbReference>
<dbReference type="Pfam" id="PF12728">
    <property type="entry name" value="HTH_17"/>
    <property type="match status" value="1"/>
</dbReference>
<dbReference type="SUPFAM" id="SSF46955">
    <property type="entry name" value="Putative DNA-binding domain"/>
    <property type="match status" value="1"/>
</dbReference>
<feature type="domain" description="Helix-turn-helix" evidence="1">
    <location>
        <begin position="84"/>
        <end position="133"/>
    </location>
</feature>
<gene>
    <name evidence="2" type="ORF">ACFFPJ_12310</name>
</gene>
<evidence type="ECO:0000259" key="1">
    <source>
        <dbReference type="Pfam" id="PF12728"/>
    </source>
</evidence>
<dbReference type="InterPro" id="IPR010093">
    <property type="entry name" value="SinI_DNA-bd"/>
</dbReference>
<sequence length="178" mass="19826">MSRAAVVEETYLPSGVDELAPISDFLNAHEAAGRIVPELRYFLAGARPGDQVELPEEVYLALRKVVDAMRSGLAVSVVPQTTRLTTQQAADLLNVSRPTVVKLLDEGEIPFEKAGTHRRVLLADLLEYRDRRRERQYDMLAATRNDVDEENVAQALEDLKSARKAVAARRSSRLRSAD</sequence>
<keyword evidence="3" id="KW-1185">Reference proteome</keyword>
<organism evidence="2 3">
    <name type="scientific">Microbacterium terregens</name>
    <dbReference type="NCBI Taxonomy" id="69363"/>
    <lineage>
        <taxon>Bacteria</taxon>
        <taxon>Bacillati</taxon>
        <taxon>Actinomycetota</taxon>
        <taxon>Actinomycetes</taxon>
        <taxon>Micrococcales</taxon>
        <taxon>Microbacteriaceae</taxon>
        <taxon>Microbacterium</taxon>
    </lineage>
</organism>
<evidence type="ECO:0000313" key="2">
    <source>
        <dbReference type="EMBL" id="MFB9646576.1"/>
    </source>
</evidence>
<proteinExistence type="predicted"/>
<evidence type="ECO:0000313" key="3">
    <source>
        <dbReference type="Proteomes" id="UP001589611"/>
    </source>
</evidence>
<name>A0ABV5T4L0_9MICO</name>
<reference evidence="2 3" key="1">
    <citation type="submission" date="2024-09" db="EMBL/GenBank/DDBJ databases">
        <authorList>
            <person name="Sun Q."/>
            <person name="Mori K."/>
        </authorList>
    </citation>
    <scope>NUCLEOTIDE SEQUENCE [LARGE SCALE GENOMIC DNA]</scope>
    <source>
        <strain evidence="2 3">JCM 1342</strain>
    </source>
</reference>
<comment type="caution">
    <text evidence="2">The sequence shown here is derived from an EMBL/GenBank/DDBJ whole genome shotgun (WGS) entry which is preliminary data.</text>
</comment>
<dbReference type="NCBIfam" id="TIGR01764">
    <property type="entry name" value="excise"/>
    <property type="match status" value="1"/>
</dbReference>
<protein>
    <submittedName>
        <fullName evidence="2">Helix-turn-helix domain-containing protein</fullName>
    </submittedName>
</protein>
<dbReference type="InterPro" id="IPR041657">
    <property type="entry name" value="HTH_17"/>
</dbReference>
<dbReference type="EMBL" id="JBHMBE010000004">
    <property type="protein sequence ID" value="MFB9646576.1"/>
    <property type="molecule type" value="Genomic_DNA"/>
</dbReference>
<dbReference type="InterPro" id="IPR009061">
    <property type="entry name" value="DNA-bd_dom_put_sf"/>
</dbReference>